<keyword evidence="5" id="KW-0677">Repeat</keyword>
<gene>
    <name evidence="15" type="ORF">D4764_01G0013070</name>
</gene>
<evidence type="ECO:0000256" key="10">
    <source>
        <dbReference type="ARBA" id="ARBA00023157"/>
    </source>
</evidence>
<dbReference type="PANTHER" id="PTHR11042:SF160">
    <property type="entry name" value="EUKARYOTIC TRANSLATION INITIATION FACTOR 2-ALPHA KINASE 1"/>
    <property type="match status" value="1"/>
</dbReference>
<dbReference type="PROSITE" id="PS50011">
    <property type="entry name" value="PROTEIN_KINASE_DOM"/>
    <property type="match status" value="1"/>
</dbReference>
<dbReference type="EC" id="2.7.11.1" evidence="1"/>
<dbReference type="GO" id="GO:0004694">
    <property type="term" value="F:eukaryotic translation initiation factor 2alpha kinase activity"/>
    <property type="evidence" value="ECO:0007669"/>
    <property type="project" value="TreeGrafter"/>
</dbReference>
<evidence type="ECO:0000256" key="6">
    <source>
        <dbReference type="ARBA" id="ARBA00022741"/>
    </source>
</evidence>
<comment type="caution">
    <text evidence="15">The sequence shown here is derived from an EMBL/GenBank/DDBJ whole genome shotgun (WGS) entry which is preliminary data.</text>
</comment>
<keyword evidence="2" id="KW-0723">Serine/threonine-protein kinase</keyword>
<reference evidence="15 16" key="1">
    <citation type="submission" date="2019-04" db="EMBL/GenBank/DDBJ databases">
        <title>Chromosome genome assembly for Takifugu flavidus.</title>
        <authorList>
            <person name="Xiao S."/>
        </authorList>
    </citation>
    <scope>NUCLEOTIDE SEQUENCE [LARGE SCALE GENOMIC DNA]</scope>
    <source>
        <strain evidence="15">HTHZ2018</strain>
        <tissue evidence="15">Muscle</tissue>
    </source>
</reference>
<keyword evidence="8" id="KW-0067">ATP-binding</keyword>
<dbReference type="InterPro" id="IPR050339">
    <property type="entry name" value="CC_SR_Kinase"/>
</dbReference>
<keyword evidence="4" id="KW-0808">Transferase</keyword>
<keyword evidence="16" id="KW-1185">Reference proteome</keyword>
<keyword evidence="9" id="KW-0832">Ubl conjugation</keyword>
<dbReference type="InterPro" id="IPR000719">
    <property type="entry name" value="Prot_kinase_dom"/>
</dbReference>
<evidence type="ECO:0000256" key="8">
    <source>
        <dbReference type="ARBA" id="ARBA00022840"/>
    </source>
</evidence>
<evidence type="ECO:0000313" key="16">
    <source>
        <dbReference type="Proteomes" id="UP000324091"/>
    </source>
</evidence>
<evidence type="ECO:0000256" key="12">
    <source>
        <dbReference type="ARBA" id="ARBA00042456"/>
    </source>
</evidence>
<dbReference type="GO" id="GO:0003743">
    <property type="term" value="F:translation initiation factor activity"/>
    <property type="evidence" value="ECO:0007669"/>
    <property type="project" value="UniProtKB-KW"/>
</dbReference>
<feature type="non-terminal residue" evidence="15">
    <location>
        <position position="387"/>
    </location>
</feature>
<dbReference type="PANTHER" id="PTHR11042">
    <property type="entry name" value="EUKARYOTIC TRANSLATION INITIATION FACTOR 2-ALPHA KINASE EIF2-ALPHA KINASE -RELATED"/>
    <property type="match status" value="1"/>
</dbReference>
<evidence type="ECO:0000256" key="1">
    <source>
        <dbReference type="ARBA" id="ARBA00012513"/>
    </source>
</evidence>
<evidence type="ECO:0000256" key="5">
    <source>
        <dbReference type="ARBA" id="ARBA00022737"/>
    </source>
</evidence>
<dbReference type="Gene3D" id="3.30.200.20">
    <property type="entry name" value="Phosphorylase Kinase, domain 1"/>
    <property type="match status" value="1"/>
</dbReference>
<proteinExistence type="predicted"/>
<keyword evidence="7 15" id="KW-0418">Kinase</keyword>
<keyword evidence="10" id="KW-1015">Disulfide bond</keyword>
<dbReference type="AlphaFoldDB" id="A0A5C6PNS2"/>
<comment type="subunit">
    <text evidence="13">Synthesized in an inactive form that binds to the N-terminal domain of CDC37. Has to be associated with a multiprotein complex containing Hsp90, CDC37 and PPP5C for maturation and activation by autophosphorylation. The phosphatase PPP5C modulates this activation. Homodimer; homodimerizes in presence of heme, forming a disulfide-linked inactive homodimer. Interacts with DELE1; binds both to full-length DELE1 and processed form of DELE1 (S-DELE1) in response to stress, leading to activate its protein kinase activity and trigger the integrated stress response (ISR).</text>
</comment>
<accession>A0A5C6PNS2</accession>
<evidence type="ECO:0000313" key="15">
    <source>
        <dbReference type="EMBL" id="TWW81492.1"/>
    </source>
</evidence>
<keyword evidence="6" id="KW-0547">Nucleotide-binding</keyword>
<name>A0A5C6PNS2_9TELE</name>
<sequence>MSAEYSGNSSKNLLIQRRTKRKEVTLMSFASDEDDEVLFDTSDTGDNQEVLMAGRNYHSIHDFASAIPNHLLLGSLLEHLCFVYESNPARSRMLFKVIGQRLAAMNLLSPLAISDEFSTVRLQHNRAFSELLHAASSSLYPQVLREVKVLSSLQHVNVVGYHTAWLEHVQPAAKLDPLLPALDLPGAQDSSDENSDSSSSSIIFQSLSKQQADADQSAQDPERDTQAVKAVGSAQEVGQVVCPKTMRCIPRNYIPCVFLGQQDLIKNSKCPATGWDRSAVLDEQTSGSSIKLNNNSCFNTDIQQWSDVAVTKPSEVHFHLMFYIQMQLCERSLKDWIFERNMKPKEELTSNCPYECVDADQTFKLLKQIVEGVEYIHSRGIMHRDLK</sequence>
<dbReference type="InterPro" id="IPR011009">
    <property type="entry name" value="Kinase-like_dom_sf"/>
</dbReference>
<dbReference type="GO" id="GO:0005737">
    <property type="term" value="C:cytoplasm"/>
    <property type="evidence" value="ECO:0007669"/>
    <property type="project" value="TreeGrafter"/>
</dbReference>
<dbReference type="Proteomes" id="UP000324091">
    <property type="component" value="Chromosome 1"/>
</dbReference>
<evidence type="ECO:0000256" key="11">
    <source>
        <dbReference type="ARBA" id="ARBA00040433"/>
    </source>
</evidence>
<evidence type="ECO:0000259" key="14">
    <source>
        <dbReference type="PROSITE" id="PS50011"/>
    </source>
</evidence>
<evidence type="ECO:0000256" key="13">
    <source>
        <dbReference type="ARBA" id="ARBA00046654"/>
    </source>
</evidence>
<evidence type="ECO:0000256" key="2">
    <source>
        <dbReference type="ARBA" id="ARBA00022527"/>
    </source>
</evidence>
<protein>
    <recommendedName>
        <fullName evidence="11">Eukaryotic translation initiation factor 2-alpha kinase 1</fullName>
        <ecNumber evidence="1">2.7.11.1</ecNumber>
    </recommendedName>
    <alternativeName>
        <fullName evidence="12">Hemin-sensitive initiation factor 2-alpha kinase</fullName>
    </alternativeName>
</protein>
<dbReference type="GO" id="GO:0005634">
    <property type="term" value="C:nucleus"/>
    <property type="evidence" value="ECO:0007669"/>
    <property type="project" value="TreeGrafter"/>
</dbReference>
<keyword evidence="15" id="KW-0648">Protein biosynthesis</keyword>
<organism evidence="15 16">
    <name type="scientific">Takifugu flavidus</name>
    <name type="common">sansaifugu</name>
    <dbReference type="NCBI Taxonomy" id="433684"/>
    <lineage>
        <taxon>Eukaryota</taxon>
        <taxon>Metazoa</taxon>
        <taxon>Chordata</taxon>
        <taxon>Craniata</taxon>
        <taxon>Vertebrata</taxon>
        <taxon>Euteleostomi</taxon>
        <taxon>Actinopterygii</taxon>
        <taxon>Neopterygii</taxon>
        <taxon>Teleostei</taxon>
        <taxon>Neoteleostei</taxon>
        <taxon>Acanthomorphata</taxon>
        <taxon>Eupercaria</taxon>
        <taxon>Tetraodontiformes</taxon>
        <taxon>Tetradontoidea</taxon>
        <taxon>Tetraodontidae</taxon>
        <taxon>Takifugu</taxon>
    </lineage>
</organism>
<feature type="domain" description="Protein kinase" evidence="14">
    <location>
        <begin position="231"/>
        <end position="387"/>
    </location>
</feature>
<keyword evidence="3" id="KW-0597">Phosphoprotein</keyword>
<dbReference type="GO" id="GO:0005524">
    <property type="term" value="F:ATP binding"/>
    <property type="evidence" value="ECO:0007669"/>
    <property type="project" value="UniProtKB-KW"/>
</dbReference>
<evidence type="ECO:0000256" key="9">
    <source>
        <dbReference type="ARBA" id="ARBA00022843"/>
    </source>
</evidence>
<keyword evidence="15" id="KW-0396">Initiation factor</keyword>
<dbReference type="Pfam" id="PF22949">
    <property type="entry name" value="HRI2_3H"/>
    <property type="match status" value="1"/>
</dbReference>
<evidence type="ECO:0000256" key="3">
    <source>
        <dbReference type="ARBA" id="ARBA00022553"/>
    </source>
</evidence>
<evidence type="ECO:0000256" key="4">
    <source>
        <dbReference type="ARBA" id="ARBA00022679"/>
    </source>
</evidence>
<dbReference type="SUPFAM" id="SSF56112">
    <property type="entry name" value="Protein kinase-like (PK-like)"/>
    <property type="match status" value="1"/>
</dbReference>
<dbReference type="EMBL" id="RHFK02000001">
    <property type="protein sequence ID" value="TWW81492.1"/>
    <property type="molecule type" value="Genomic_DNA"/>
</dbReference>
<evidence type="ECO:0000256" key="7">
    <source>
        <dbReference type="ARBA" id="ARBA00022777"/>
    </source>
</evidence>
<dbReference type="InterPro" id="IPR054521">
    <property type="entry name" value="HRI2_3H"/>
</dbReference>
<dbReference type="Gene3D" id="1.10.510.10">
    <property type="entry name" value="Transferase(Phosphotransferase) domain 1"/>
    <property type="match status" value="1"/>
</dbReference>